<dbReference type="SUPFAM" id="SSF144122">
    <property type="entry name" value="Tim10-like"/>
    <property type="match status" value="1"/>
</dbReference>
<dbReference type="GO" id="GO:0046872">
    <property type="term" value="F:metal ion binding"/>
    <property type="evidence" value="ECO:0007669"/>
    <property type="project" value="UniProtKB-KW"/>
</dbReference>
<evidence type="ECO:0000256" key="3">
    <source>
        <dbReference type="ARBA" id="ARBA00022448"/>
    </source>
</evidence>
<evidence type="ECO:0000259" key="14">
    <source>
        <dbReference type="Pfam" id="PF02953"/>
    </source>
</evidence>
<comment type="domain">
    <text evidence="12">The twin CX3C motif contains 4 conserved Cys residues that form 2 disulfide bonds in the mitochondrial intermembrane space.</text>
</comment>
<proteinExistence type="inferred from homology"/>
<comment type="subunit">
    <text evidence="12">Heterohexamer.</text>
</comment>
<dbReference type="Gene3D" id="1.10.287.810">
    <property type="entry name" value="Mitochondrial import inner membrane translocase subunit tim13 like domains"/>
    <property type="match status" value="1"/>
</dbReference>
<dbReference type="GO" id="GO:0042719">
    <property type="term" value="C:mitochondrial intermembrane space chaperone complex"/>
    <property type="evidence" value="ECO:0007669"/>
    <property type="project" value="UniProtKB-ARBA"/>
</dbReference>
<name>A0A9W8ECR4_9FUNG</name>
<keyword evidence="10 12" id="KW-1015">Disulfide bond</keyword>
<evidence type="ECO:0000256" key="10">
    <source>
        <dbReference type="ARBA" id="ARBA00023157"/>
    </source>
</evidence>
<keyword evidence="3 12" id="KW-0813">Transport</keyword>
<keyword evidence="16" id="KW-1185">Reference proteome</keyword>
<dbReference type="GO" id="GO:0015031">
    <property type="term" value="P:protein transport"/>
    <property type="evidence" value="ECO:0007669"/>
    <property type="project" value="UniProtKB-KW"/>
</dbReference>
<dbReference type="GO" id="GO:0005743">
    <property type="term" value="C:mitochondrial inner membrane"/>
    <property type="evidence" value="ECO:0007669"/>
    <property type="project" value="UniProtKB-SubCell"/>
</dbReference>
<evidence type="ECO:0000256" key="11">
    <source>
        <dbReference type="ARBA" id="ARBA00023186"/>
    </source>
</evidence>
<sequence length="100" mass="10616">MGIFSGSSSNSSGASASGGGSAAERKEEVKQQVRQELAMANAQELISNVNKHCVKMCIATPGTSLSGSDEACLSRCMDKYLASWDTVSRAYVARINQEKH</sequence>
<keyword evidence="6" id="KW-0862">Zinc</keyword>
<evidence type="ECO:0000256" key="9">
    <source>
        <dbReference type="ARBA" id="ARBA00023128"/>
    </source>
</evidence>
<dbReference type="InterPro" id="IPR035427">
    <property type="entry name" value="Tim10-like_dom_sf"/>
</dbReference>
<dbReference type="InterPro" id="IPR004217">
    <property type="entry name" value="Tim10-like"/>
</dbReference>
<dbReference type="FunFam" id="1.10.287.810:FF:000001">
    <property type="entry name" value="mitochondrial import inner membrane translocase subunit TIM13"/>
    <property type="match status" value="1"/>
</dbReference>
<evidence type="ECO:0000256" key="8">
    <source>
        <dbReference type="ARBA" id="ARBA00023010"/>
    </source>
</evidence>
<dbReference type="AlphaFoldDB" id="A0A9W8ECR4"/>
<feature type="domain" description="Tim10-like" evidence="14">
    <location>
        <begin position="31"/>
        <end position="91"/>
    </location>
</feature>
<dbReference type="OrthoDB" id="7813104at2759"/>
<evidence type="ECO:0000256" key="6">
    <source>
        <dbReference type="ARBA" id="ARBA00022833"/>
    </source>
</evidence>
<dbReference type="Proteomes" id="UP001150907">
    <property type="component" value="Unassembled WGS sequence"/>
</dbReference>
<keyword evidence="11 12" id="KW-0143">Chaperone</keyword>
<keyword evidence="8 12" id="KW-0811">Translocation</keyword>
<feature type="compositionally biased region" description="Basic and acidic residues" evidence="13">
    <location>
        <begin position="23"/>
        <end position="32"/>
    </location>
</feature>
<keyword evidence="5 12" id="KW-0472">Membrane</keyword>
<evidence type="ECO:0000256" key="13">
    <source>
        <dbReference type="SAM" id="MobiDB-lite"/>
    </source>
</evidence>
<evidence type="ECO:0000256" key="7">
    <source>
        <dbReference type="ARBA" id="ARBA00022927"/>
    </source>
</evidence>
<comment type="subcellular location">
    <subcellularLocation>
        <location evidence="1 12">Mitochondrion inner membrane</location>
        <topology evidence="1 12">Peripheral membrane protein</topology>
        <orientation evidence="1 12">Intermembrane side</orientation>
    </subcellularLocation>
</comment>
<evidence type="ECO:0000256" key="12">
    <source>
        <dbReference type="RuleBase" id="RU367043"/>
    </source>
</evidence>
<comment type="caution">
    <text evidence="15">The sequence shown here is derived from an EMBL/GenBank/DDBJ whole genome shotgun (WGS) entry which is preliminary data.</text>
</comment>
<dbReference type="Pfam" id="PF02953">
    <property type="entry name" value="zf-Tim10_DDP"/>
    <property type="match status" value="1"/>
</dbReference>
<evidence type="ECO:0000256" key="4">
    <source>
        <dbReference type="ARBA" id="ARBA00022723"/>
    </source>
</evidence>
<evidence type="ECO:0000256" key="2">
    <source>
        <dbReference type="ARBA" id="ARBA00006720"/>
    </source>
</evidence>
<accession>A0A9W8ECR4</accession>
<evidence type="ECO:0000313" key="16">
    <source>
        <dbReference type="Proteomes" id="UP001150907"/>
    </source>
</evidence>
<comment type="function">
    <text evidence="12">Mitochondrial intermembrane chaperone that participates in the import and insertion of some multi-pass transmembrane proteins into the mitochondrial inner membrane. Also required for the transfer of beta-barrel precursors from the TOM complex to the sorting and assembly machinery (SAM complex) of the outer membrane. Acts as a chaperone-like protein that protects the hydrophobic precursors from aggregation and guide them through the mitochondrial intermembrane space.</text>
</comment>
<keyword evidence="9 12" id="KW-0496">Mitochondrion</keyword>
<evidence type="ECO:0000313" key="15">
    <source>
        <dbReference type="EMBL" id="KAJ1997622.1"/>
    </source>
</evidence>
<protein>
    <recommendedName>
        <fullName evidence="12">Mitochondrial import inner membrane translocase subunit</fullName>
    </recommendedName>
</protein>
<dbReference type="GO" id="GO:0045039">
    <property type="term" value="P:protein insertion into mitochondrial inner membrane"/>
    <property type="evidence" value="ECO:0007669"/>
    <property type="project" value="UniProtKB-ARBA"/>
</dbReference>
<keyword evidence="7 12" id="KW-0653">Protein transport</keyword>
<organism evidence="15 16">
    <name type="scientific">Coemansia thaxteri</name>
    <dbReference type="NCBI Taxonomy" id="2663907"/>
    <lineage>
        <taxon>Eukaryota</taxon>
        <taxon>Fungi</taxon>
        <taxon>Fungi incertae sedis</taxon>
        <taxon>Zoopagomycota</taxon>
        <taxon>Kickxellomycotina</taxon>
        <taxon>Kickxellomycetes</taxon>
        <taxon>Kickxellales</taxon>
        <taxon>Kickxellaceae</taxon>
        <taxon>Coemansia</taxon>
    </lineage>
</organism>
<dbReference type="EMBL" id="JANBQF010001269">
    <property type="protein sequence ID" value="KAJ1997622.1"/>
    <property type="molecule type" value="Genomic_DNA"/>
</dbReference>
<feature type="compositionally biased region" description="Low complexity" evidence="13">
    <location>
        <begin position="1"/>
        <end position="15"/>
    </location>
</feature>
<keyword evidence="4" id="KW-0479">Metal-binding</keyword>
<evidence type="ECO:0000256" key="5">
    <source>
        <dbReference type="ARBA" id="ARBA00022792"/>
    </source>
</evidence>
<evidence type="ECO:0000256" key="1">
    <source>
        <dbReference type="ARBA" id="ARBA00004137"/>
    </source>
</evidence>
<reference evidence="15" key="1">
    <citation type="submission" date="2022-07" db="EMBL/GenBank/DDBJ databases">
        <title>Phylogenomic reconstructions and comparative analyses of Kickxellomycotina fungi.</title>
        <authorList>
            <person name="Reynolds N.K."/>
            <person name="Stajich J.E."/>
            <person name="Barry K."/>
            <person name="Grigoriev I.V."/>
            <person name="Crous P."/>
            <person name="Smith M.E."/>
        </authorList>
    </citation>
    <scope>NUCLEOTIDE SEQUENCE</scope>
    <source>
        <strain evidence="15">IMI 214461</strain>
    </source>
</reference>
<feature type="region of interest" description="Disordered" evidence="13">
    <location>
        <begin position="1"/>
        <end position="32"/>
    </location>
</feature>
<gene>
    <name evidence="15" type="primary">TIM13</name>
    <name evidence="15" type="ORF">H4R26_005766</name>
</gene>
<comment type="similarity">
    <text evidence="2 12">Belongs to the small Tim family.</text>
</comment>
<keyword evidence="5 12" id="KW-0999">Mitochondrion inner membrane</keyword>